<dbReference type="InterPro" id="IPR043554">
    <property type="entry name" value="KINB"/>
</dbReference>
<comment type="similarity">
    <text evidence="1">Belongs to the 5'-AMP-activated protein kinase beta subunit family.</text>
</comment>
<dbReference type="EMBL" id="JANAVB010020599">
    <property type="protein sequence ID" value="KAJ6826840.1"/>
    <property type="molecule type" value="Genomic_DNA"/>
</dbReference>
<sequence length="114" mass="12875">MNDPRGQDQDKATEGPTVVGFEVPRSPVASYNNPRPGIEDEARDPPMVPPHLQHTLLSVPPRRDGSSSLPSPQSVTLNHLYIDNRERSVVSLGFTHRYRSKYVTMVVYKPVQRR</sequence>
<reference evidence="4" key="2">
    <citation type="submission" date="2023-04" db="EMBL/GenBank/DDBJ databases">
        <authorList>
            <person name="Bruccoleri R.E."/>
            <person name="Oakeley E.J."/>
            <person name="Faust A.-M."/>
            <person name="Dessus-Babus S."/>
            <person name="Altorfer M."/>
            <person name="Burckhardt D."/>
            <person name="Oertli M."/>
            <person name="Naumann U."/>
            <person name="Petersen F."/>
            <person name="Wong J."/>
        </authorList>
    </citation>
    <scope>NUCLEOTIDE SEQUENCE</scope>
    <source>
        <strain evidence="4">GSM-AAB239-AS_SAM_17_03QT</strain>
        <tissue evidence="4">Leaf</tissue>
    </source>
</reference>
<reference evidence="4" key="1">
    <citation type="journal article" date="2023" name="GigaByte">
        <title>Genome assembly of the bearded iris, Iris pallida Lam.</title>
        <authorList>
            <person name="Bruccoleri R.E."/>
            <person name="Oakeley E.J."/>
            <person name="Faust A.M.E."/>
            <person name="Altorfer M."/>
            <person name="Dessus-Babus S."/>
            <person name="Burckhardt D."/>
            <person name="Oertli M."/>
            <person name="Naumann U."/>
            <person name="Petersen F."/>
            <person name="Wong J."/>
        </authorList>
    </citation>
    <scope>NUCLEOTIDE SEQUENCE</scope>
    <source>
        <strain evidence="4">GSM-AAB239-AS_SAM_17_03QT</strain>
    </source>
</reference>
<feature type="compositionally biased region" description="Basic and acidic residues" evidence="2">
    <location>
        <begin position="1"/>
        <end position="13"/>
    </location>
</feature>
<feature type="region of interest" description="Disordered" evidence="2">
    <location>
        <begin position="1"/>
        <end position="74"/>
    </location>
</feature>
<dbReference type="AlphaFoldDB" id="A0AAX6GDM8"/>
<organism evidence="4 5">
    <name type="scientific">Iris pallida</name>
    <name type="common">Sweet iris</name>
    <dbReference type="NCBI Taxonomy" id="29817"/>
    <lineage>
        <taxon>Eukaryota</taxon>
        <taxon>Viridiplantae</taxon>
        <taxon>Streptophyta</taxon>
        <taxon>Embryophyta</taxon>
        <taxon>Tracheophyta</taxon>
        <taxon>Spermatophyta</taxon>
        <taxon>Magnoliopsida</taxon>
        <taxon>Liliopsida</taxon>
        <taxon>Asparagales</taxon>
        <taxon>Iridaceae</taxon>
        <taxon>Iridoideae</taxon>
        <taxon>Irideae</taxon>
        <taxon>Iris</taxon>
    </lineage>
</organism>
<dbReference type="InterPro" id="IPR006828">
    <property type="entry name" value="ASC_dom"/>
</dbReference>
<evidence type="ECO:0000313" key="5">
    <source>
        <dbReference type="Proteomes" id="UP001140949"/>
    </source>
</evidence>
<evidence type="ECO:0000256" key="1">
    <source>
        <dbReference type="ARBA" id="ARBA00010926"/>
    </source>
</evidence>
<dbReference type="InterPro" id="IPR037256">
    <property type="entry name" value="ASC_dom_sf"/>
</dbReference>
<dbReference type="Proteomes" id="UP001140949">
    <property type="component" value="Unassembled WGS sequence"/>
</dbReference>
<evidence type="ECO:0000256" key="2">
    <source>
        <dbReference type="SAM" id="MobiDB-lite"/>
    </source>
</evidence>
<dbReference type="SMART" id="SM01010">
    <property type="entry name" value="AMPKBI"/>
    <property type="match status" value="1"/>
</dbReference>
<proteinExistence type="inferred from homology"/>
<dbReference type="Gene3D" id="6.20.250.60">
    <property type="match status" value="1"/>
</dbReference>
<keyword evidence="5" id="KW-1185">Reference proteome</keyword>
<dbReference type="Pfam" id="PF04739">
    <property type="entry name" value="AMPKBI"/>
    <property type="match status" value="1"/>
</dbReference>
<dbReference type="PANTHER" id="PTHR46316:SF5">
    <property type="entry name" value="SNF1-RELATED PROTEIN KINASE REGULATORY SUBUNIT BETA-3"/>
    <property type="match status" value="1"/>
</dbReference>
<comment type="caution">
    <text evidence="4">The sequence shown here is derived from an EMBL/GenBank/DDBJ whole genome shotgun (WGS) entry which is preliminary data.</text>
</comment>
<evidence type="ECO:0000313" key="4">
    <source>
        <dbReference type="EMBL" id="KAJ6826840.1"/>
    </source>
</evidence>
<evidence type="ECO:0000259" key="3">
    <source>
        <dbReference type="SMART" id="SM01010"/>
    </source>
</evidence>
<dbReference type="SUPFAM" id="SSF160219">
    <property type="entry name" value="AMPKBI-like"/>
    <property type="match status" value="1"/>
</dbReference>
<accession>A0AAX6GDM8</accession>
<gene>
    <name evidence="4" type="ORF">M6B38_369380</name>
</gene>
<dbReference type="PANTHER" id="PTHR46316">
    <property type="entry name" value="SNF1-RELATED PROTEIN KINASE REGULATORY SUBUNIT BETA-1"/>
    <property type="match status" value="1"/>
</dbReference>
<dbReference type="GO" id="GO:0005737">
    <property type="term" value="C:cytoplasm"/>
    <property type="evidence" value="ECO:0007669"/>
    <property type="project" value="UniProtKB-ARBA"/>
</dbReference>
<name>A0AAX6GDM8_IRIPA</name>
<feature type="domain" description="Association with the SNF1 complex (ASC)" evidence="3">
    <location>
        <begin position="24"/>
        <end position="111"/>
    </location>
</feature>
<protein>
    <submittedName>
        <fullName evidence="4">SNF1-related protein kinase regulatory subunit beta-3 isoform X1</fullName>
    </submittedName>
</protein>